<evidence type="ECO:0000313" key="10">
    <source>
        <dbReference type="Proteomes" id="UP001190465"/>
    </source>
</evidence>
<comment type="subcellular location">
    <subcellularLocation>
        <location evidence="1">Membrane</location>
        <topology evidence="1">Multi-pass membrane protein</topology>
    </subcellularLocation>
</comment>
<feature type="transmembrane region" description="Helical" evidence="7">
    <location>
        <begin position="176"/>
        <end position="194"/>
    </location>
</feature>
<dbReference type="PANTHER" id="PTHR43731">
    <property type="entry name" value="RHOMBOID PROTEASE"/>
    <property type="match status" value="1"/>
</dbReference>
<evidence type="ECO:0000313" key="9">
    <source>
        <dbReference type="EMBL" id="CAJ1510506.1"/>
    </source>
</evidence>
<dbReference type="InterPro" id="IPR035952">
    <property type="entry name" value="Rhomboid-like_sf"/>
</dbReference>
<dbReference type="SUPFAM" id="SSF144091">
    <property type="entry name" value="Rhomboid-like"/>
    <property type="match status" value="1"/>
</dbReference>
<dbReference type="EC" id="3.4.21.-" evidence="9"/>
<sequence>MSYPSAPGSTPVCYRHPDRTTYVRCNRCQRYACGDCMRSAAVGQQCVDCVRAGAASVRQPRTALGGRWHGSGKPIVTWTLIGINVVMFVLQMASGQLERELTLWPPAVADGEVYRLVTSAFLHYGTMHILFNMLALYVVGPQLELALGRLRFGLLYGLSALGGSLLVYLLSPLNTATAGASGAIFGLFGAAFVIGRRLNLDVRGVVILIGLNLVITFVAPLAGAGAISWQGHLGGLITGALVAAAFVYAPAKQRTAVAATVTAAFLVVFVALVWWRTGVLLDMFGGAVIIS</sequence>
<feature type="transmembrane region" description="Helical" evidence="7">
    <location>
        <begin position="233"/>
        <end position="249"/>
    </location>
</feature>
<name>A0ABN9NQS0_9MYCO</name>
<feature type="transmembrane region" description="Helical" evidence="7">
    <location>
        <begin position="75"/>
        <end position="93"/>
    </location>
</feature>
<keyword evidence="4 9" id="KW-0378">Hydrolase</keyword>
<keyword evidence="5 7" id="KW-1133">Transmembrane helix</keyword>
<feature type="transmembrane region" description="Helical" evidence="7">
    <location>
        <begin position="152"/>
        <end position="170"/>
    </location>
</feature>
<evidence type="ECO:0000259" key="8">
    <source>
        <dbReference type="Pfam" id="PF01694"/>
    </source>
</evidence>
<evidence type="ECO:0000256" key="3">
    <source>
        <dbReference type="ARBA" id="ARBA00022692"/>
    </source>
</evidence>
<evidence type="ECO:0000256" key="7">
    <source>
        <dbReference type="SAM" id="Phobius"/>
    </source>
</evidence>
<organism evidence="9 10">
    <name type="scientific">[Mycobacterium] burgundiense</name>
    <dbReference type="NCBI Taxonomy" id="3064286"/>
    <lineage>
        <taxon>Bacteria</taxon>
        <taxon>Bacillati</taxon>
        <taxon>Actinomycetota</taxon>
        <taxon>Actinomycetes</taxon>
        <taxon>Mycobacteriales</taxon>
        <taxon>Mycobacteriaceae</taxon>
        <taxon>Mycolicibacterium</taxon>
    </lineage>
</organism>
<evidence type="ECO:0000256" key="4">
    <source>
        <dbReference type="ARBA" id="ARBA00022801"/>
    </source>
</evidence>
<keyword evidence="9" id="KW-0645">Protease</keyword>
<gene>
    <name evidence="9" type="ORF">MU0053_004645</name>
</gene>
<evidence type="ECO:0000256" key="2">
    <source>
        <dbReference type="ARBA" id="ARBA00009045"/>
    </source>
</evidence>
<feature type="transmembrane region" description="Helical" evidence="7">
    <location>
        <begin position="113"/>
        <end position="140"/>
    </location>
</feature>
<comment type="similarity">
    <text evidence="2">Belongs to the peptidase S54 family.</text>
</comment>
<dbReference type="RefSeq" id="WP_308479920.1">
    <property type="nucleotide sequence ID" value="NZ_OY726397.1"/>
</dbReference>
<reference evidence="9 10" key="1">
    <citation type="submission" date="2023-08" db="EMBL/GenBank/DDBJ databases">
        <authorList>
            <person name="Folkvardsen B D."/>
            <person name="Norman A."/>
        </authorList>
    </citation>
    <scope>NUCLEOTIDE SEQUENCE [LARGE SCALE GENOMIC DNA]</scope>
    <source>
        <strain evidence="9 10">Mu0053</strain>
    </source>
</reference>
<feature type="transmembrane region" description="Helical" evidence="7">
    <location>
        <begin position="206"/>
        <end position="227"/>
    </location>
</feature>
<dbReference type="PANTHER" id="PTHR43731:SF14">
    <property type="entry name" value="PRESENILIN-ASSOCIATED RHOMBOID-LIKE PROTEIN, MITOCHONDRIAL"/>
    <property type="match status" value="1"/>
</dbReference>
<feature type="transmembrane region" description="Helical" evidence="7">
    <location>
        <begin position="256"/>
        <end position="275"/>
    </location>
</feature>
<proteinExistence type="inferred from homology"/>
<evidence type="ECO:0000256" key="5">
    <source>
        <dbReference type="ARBA" id="ARBA00022989"/>
    </source>
</evidence>
<keyword evidence="6 7" id="KW-0472">Membrane</keyword>
<protein>
    <submittedName>
        <fullName evidence="9">Rhomboid family intramembrane serine protease</fullName>
        <ecNumber evidence="9">3.4.21.-</ecNumber>
    </submittedName>
</protein>
<dbReference type="InterPro" id="IPR022764">
    <property type="entry name" value="Peptidase_S54_rhomboid_dom"/>
</dbReference>
<dbReference type="Proteomes" id="UP001190465">
    <property type="component" value="Chromosome"/>
</dbReference>
<evidence type="ECO:0000256" key="6">
    <source>
        <dbReference type="ARBA" id="ARBA00023136"/>
    </source>
</evidence>
<evidence type="ECO:0000256" key="1">
    <source>
        <dbReference type="ARBA" id="ARBA00004141"/>
    </source>
</evidence>
<dbReference type="Gene3D" id="1.20.1540.10">
    <property type="entry name" value="Rhomboid-like"/>
    <property type="match status" value="1"/>
</dbReference>
<feature type="domain" description="Peptidase S54 rhomboid" evidence="8">
    <location>
        <begin position="111"/>
        <end position="247"/>
    </location>
</feature>
<dbReference type="GO" id="GO:0006508">
    <property type="term" value="P:proteolysis"/>
    <property type="evidence" value="ECO:0007669"/>
    <property type="project" value="UniProtKB-KW"/>
</dbReference>
<keyword evidence="10" id="KW-1185">Reference proteome</keyword>
<accession>A0ABN9NQS0</accession>
<dbReference type="EMBL" id="OY726397">
    <property type="protein sequence ID" value="CAJ1510506.1"/>
    <property type="molecule type" value="Genomic_DNA"/>
</dbReference>
<dbReference type="InterPro" id="IPR050925">
    <property type="entry name" value="Rhomboid_protease_S54"/>
</dbReference>
<keyword evidence="3 7" id="KW-0812">Transmembrane</keyword>
<dbReference type="Pfam" id="PF01694">
    <property type="entry name" value="Rhomboid"/>
    <property type="match status" value="1"/>
</dbReference>
<dbReference type="GO" id="GO:0008233">
    <property type="term" value="F:peptidase activity"/>
    <property type="evidence" value="ECO:0007669"/>
    <property type="project" value="UniProtKB-KW"/>
</dbReference>